<dbReference type="InterPro" id="IPR051781">
    <property type="entry name" value="Metallo-dep_Hydrolase"/>
</dbReference>
<dbReference type="FunCoup" id="A0A4R6QEN9">
    <property type="interactions" value="12"/>
</dbReference>
<dbReference type="EMBL" id="SNXS01000016">
    <property type="protein sequence ID" value="TDP60466.1"/>
    <property type="molecule type" value="Genomic_DNA"/>
</dbReference>
<protein>
    <submittedName>
        <fullName evidence="2">Imidazolonepropionase-like amidohydrolase</fullName>
    </submittedName>
</protein>
<dbReference type="Gene3D" id="1.20.58.520">
    <property type="entry name" value="Amidohydrolase"/>
    <property type="match status" value="1"/>
</dbReference>
<sequence>MNPILAATPTLSEGTRAPQRWSRWCCPLHFMSGAFSPDRSPRLAAAGAPSGPPPSLADITPKERSSLCRADASLTAGLYEKIDRDRALVFRNARVITMLGTDVLTAHDVVVRNARIEAVQPTGSSLPADAVVVDATGRTLMPGLSDIHAHPMVAGWAQAFAGMVRDGGDGSQLVLPYELQLFELLACGITRIEVMAGCPDALWMRDGVKSGTLVGPTMTVGSPIVDGAPIIHSPLMTYGVGDLEGGRRAGEQLADMGFDFAKPYSNLPAEGYEGLMEVCQRRGVRVMGHVPIAVGVEAAIRRGQQGIAHVAELFYNERGPERRDAARRERLVRLMAEHGTWLHGTAAVSHRIEVIGGRLPMDAPDWDHMSTLHKALLAPDSPLLAMYRNNPDKQYLYDETYALSCQSIAAAHRAGVRVLTGTDYPNPTLVAGHSLHEELVRLTQHCGLVPHEALHNSTRLAAQYHGEGAADGTVSVGGRADLLLLDADPLQDIHATRRIQSVLAGQHLLREPALRDGFARIKAAYAAMPPVVLQMPKLT</sequence>
<dbReference type="OrthoDB" id="9807210at2"/>
<dbReference type="Proteomes" id="UP000295361">
    <property type="component" value="Unassembled WGS sequence"/>
</dbReference>
<proteinExistence type="predicted"/>
<evidence type="ECO:0000259" key="1">
    <source>
        <dbReference type="Pfam" id="PF01979"/>
    </source>
</evidence>
<dbReference type="Gene3D" id="2.30.40.10">
    <property type="entry name" value="Urease, subunit C, domain 1"/>
    <property type="match status" value="1"/>
</dbReference>
<comment type="caution">
    <text evidence="2">The sequence shown here is derived from an EMBL/GenBank/DDBJ whole genome shotgun (WGS) entry which is preliminary data.</text>
</comment>
<dbReference type="Gene3D" id="3.40.50.10910">
    <property type="entry name" value="Amidohydrolase"/>
    <property type="match status" value="1"/>
</dbReference>
<gene>
    <name evidence="2" type="ORF">DES47_11666</name>
</gene>
<feature type="domain" description="Amidohydrolase-related" evidence="1">
    <location>
        <begin position="139"/>
        <end position="495"/>
    </location>
</feature>
<dbReference type="PANTHER" id="PTHR43135:SF3">
    <property type="entry name" value="ALPHA-D-RIBOSE 1-METHYLPHOSPHONATE 5-TRIPHOSPHATE DIPHOSPHATASE"/>
    <property type="match status" value="1"/>
</dbReference>
<accession>A0A4R6QEN9</accession>
<dbReference type="GO" id="GO:0016810">
    <property type="term" value="F:hydrolase activity, acting on carbon-nitrogen (but not peptide) bonds"/>
    <property type="evidence" value="ECO:0007669"/>
    <property type="project" value="InterPro"/>
</dbReference>
<dbReference type="PANTHER" id="PTHR43135">
    <property type="entry name" value="ALPHA-D-RIBOSE 1-METHYLPHOSPHONATE 5-TRIPHOSPHATE DIPHOSPHATASE"/>
    <property type="match status" value="1"/>
</dbReference>
<dbReference type="SUPFAM" id="SSF51556">
    <property type="entry name" value="Metallo-dependent hydrolases"/>
    <property type="match status" value="1"/>
</dbReference>
<dbReference type="Pfam" id="PF01979">
    <property type="entry name" value="Amidohydro_1"/>
    <property type="match status" value="1"/>
</dbReference>
<dbReference type="SUPFAM" id="SSF51338">
    <property type="entry name" value="Composite domain of metallo-dependent hydrolases"/>
    <property type="match status" value="1"/>
</dbReference>
<organism evidence="2 3">
    <name type="scientific">Roseateles toxinivorans</name>
    <dbReference type="NCBI Taxonomy" id="270368"/>
    <lineage>
        <taxon>Bacteria</taxon>
        <taxon>Pseudomonadati</taxon>
        <taxon>Pseudomonadota</taxon>
        <taxon>Betaproteobacteria</taxon>
        <taxon>Burkholderiales</taxon>
        <taxon>Sphaerotilaceae</taxon>
        <taxon>Roseateles</taxon>
    </lineage>
</organism>
<dbReference type="AlphaFoldDB" id="A0A4R6QEN9"/>
<dbReference type="InterPro" id="IPR032466">
    <property type="entry name" value="Metal_Hydrolase"/>
</dbReference>
<dbReference type="InParanoid" id="A0A4R6QEN9"/>
<reference evidence="2 3" key="1">
    <citation type="submission" date="2019-03" db="EMBL/GenBank/DDBJ databases">
        <title>Genomic Encyclopedia of Type Strains, Phase IV (KMG-IV): sequencing the most valuable type-strain genomes for metagenomic binning, comparative biology and taxonomic classification.</title>
        <authorList>
            <person name="Goeker M."/>
        </authorList>
    </citation>
    <scope>NUCLEOTIDE SEQUENCE [LARGE SCALE GENOMIC DNA]</scope>
    <source>
        <strain evidence="2 3">DSM 16998</strain>
    </source>
</reference>
<dbReference type="InterPro" id="IPR006680">
    <property type="entry name" value="Amidohydro-rel"/>
</dbReference>
<evidence type="ECO:0000313" key="3">
    <source>
        <dbReference type="Proteomes" id="UP000295361"/>
    </source>
</evidence>
<evidence type="ECO:0000313" key="2">
    <source>
        <dbReference type="EMBL" id="TDP60466.1"/>
    </source>
</evidence>
<keyword evidence="2" id="KW-0378">Hydrolase</keyword>
<keyword evidence="3" id="KW-1185">Reference proteome</keyword>
<name>A0A4R6QEN9_9BURK</name>
<dbReference type="Gene3D" id="3.30.110.90">
    <property type="entry name" value="Amidohydrolase"/>
    <property type="match status" value="1"/>
</dbReference>
<dbReference type="InterPro" id="IPR011059">
    <property type="entry name" value="Metal-dep_hydrolase_composite"/>
</dbReference>